<sequence>FTADWVDGLILEGRVFGVNNGTLTSPATFSGAMANDEAEIVIDIPDGTIGIPLSIEFTLSTGTTGLSEMVAIASSTLGATSSGASLTVYNMRMDAPFSTQATATGSVTTGGNTSPYSGNYIEFFRDGYGTDPSVTGTPPPVYRWSAKKSGFFPIIVDGGSIMVFAGEAASTGFITVTWAELPEGYIK</sequence>
<comment type="caution">
    <text evidence="1">The sequence shown here is derived from an EMBL/GenBank/DDBJ whole genome shotgun (WGS) entry which is preliminary data.</text>
</comment>
<protein>
    <submittedName>
        <fullName evidence="1">Uncharacterized protein</fullName>
    </submittedName>
</protein>
<gene>
    <name evidence="1" type="ORF">LCGC14_2846980</name>
</gene>
<name>A0A0F8Y9N2_9ZZZZ</name>
<dbReference type="AlphaFoldDB" id="A0A0F8Y9N2"/>
<reference evidence="1" key="1">
    <citation type="journal article" date="2015" name="Nature">
        <title>Complex archaea that bridge the gap between prokaryotes and eukaryotes.</title>
        <authorList>
            <person name="Spang A."/>
            <person name="Saw J.H."/>
            <person name="Jorgensen S.L."/>
            <person name="Zaremba-Niedzwiedzka K."/>
            <person name="Martijn J."/>
            <person name="Lind A.E."/>
            <person name="van Eijk R."/>
            <person name="Schleper C."/>
            <person name="Guy L."/>
            <person name="Ettema T.J."/>
        </authorList>
    </citation>
    <scope>NUCLEOTIDE SEQUENCE</scope>
</reference>
<organism evidence="1">
    <name type="scientific">marine sediment metagenome</name>
    <dbReference type="NCBI Taxonomy" id="412755"/>
    <lineage>
        <taxon>unclassified sequences</taxon>
        <taxon>metagenomes</taxon>
        <taxon>ecological metagenomes</taxon>
    </lineage>
</organism>
<dbReference type="EMBL" id="LAZR01054650">
    <property type="protein sequence ID" value="KKK78098.1"/>
    <property type="molecule type" value="Genomic_DNA"/>
</dbReference>
<proteinExistence type="predicted"/>
<evidence type="ECO:0000313" key="1">
    <source>
        <dbReference type="EMBL" id="KKK78098.1"/>
    </source>
</evidence>
<accession>A0A0F8Y9N2</accession>
<feature type="non-terminal residue" evidence="1">
    <location>
        <position position="1"/>
    </location>
</feature>